<keyword evidence="2" id="KW-1185">Reference proteome</keyword>
<proteinExistence type="predicted"/>
<evidence type="ECO:0008006" key="3">
    <source>
        <dbReference type="Google" id="ProtNLM"/>
    </source>
</evidence>
<dbReference type="EMBL" id="PIUM01000023">
    <property type="protein sequence ID" value="PKU23144.1"/>
    <property type="molecule type" value="Genomic_DNA"/>
</dbReference>
<accession>A0A2N3PRX7</accession>
<dbReference type="AlphaFoldDB" id="A0A2N3PRX7"/>
<name>A0A2N3PRX7_9PROT</name>
<reference evidence="2" key="1">
    <citation type="submission" date="2017-12" db="EMBL/GenBank/DDBJ databases">
        <title>Draft genome sequence of Telmatospirillum siberiense 26-4b1T, an acidotolerant peatland alphaproteobacterium potentially involved in sulfur cycling.</title>
        <authorList>
            <person name="Hausmann B."/>
            <person name="Pjevac P."/>
            <person name="Schreck K."/>
            <person name="Herbold C.W."/>
            <person name="Daims H."/>
            <person name="Wagner M."/>
            <person name="Pester M."/>
            <person name="Loy A."/>
        </authorList>
    </citation>
    <scope>NUCLEOTIDE SEQUENCE [LARGE SCALE GENOMIC DNA]</scope>
    <source>
        <strain evidence="2">26-4b1</strain>
    </source>
</reference>
<sequence>MKRWKILQDHTVVESIIMPEKTRNSLRYRCAQKAVLLSKEGYSNLGIITNIGNGGFCMAVIGSARAWPHERVEIMVMDETFICDIVNKSERGLHCRFEKPIGGPDAYPTLHPRLAHDSIAARTSDC</sequence>
<dbReference type="Proteomes" id="UP000233293">
    <property type="component" value="Unassembled WGS sequence"/>
</dbReference>
<evidence type="ECO:0000313" key="2">
    <source>
        <dbReference type="Proteomes" id="UP000233293"/>
    </source>
</evidence>
<protein>
    <recommendedName>
        <fullName evidence="3">PilZ domain-containing protein</fullName>
    </recommendedName>
</protein>
<evidence type="ECO:0000313" key="1">
    <source>
        <dbReference type="EMBL" id="PKU23144.1"/>
    </source>
</evidence>
<organism evidence="1 2">
    <name type="scientific">Telmatospirillum siberiense</name>
    <dbReference type="NCBI Taxonomy" id="382514"/>
    <lineage>
        <taxon>Bacteria</taxon>
        <taxon>Pseudomonadati</taxon>
        <taxon>Pseudomonadota</taxon>
        <taxon>Alphaproteobacteria</taxon>
        <taxon>Rhodospirillales</taxon>
        <taxon>Rhodospirillaceae</taxon>
        <taxon>Telmatospirillum</taxon>
    </lineage>
</organism>
<gene>
    <name evidence="1" type="ORF">CWS72_18125</name>
</gene>
<comment type="caution">
    <text evidence="1">The sequence shown here is derived from an EMBL/GenBank/DDBJ whole genome shotgun (WGS) entry which is preliminary data.</text>
</comment>